<sequence length="333" mass="38933">MNFKVLYITKSNSIKIWNPNNSNFVTRPKIIHQHVKNISISSTNLIALSSINDDNIYLYDSNTGLSKYFIYGEEKIKHIYFSPSSKYLVCHYDNDNDTLFDTNVKIYDYQNHKLIFSSENILPKLSFSPDEKQIIFGCYNVDKINVKTYHFEEEKYNDIFEIDSLINYYHFNVKWSYCGNYIVACVNNKFYLWNNKFNVLNKILFKSEKNSCGTINVISFSPDNKQVIIGFFSGLIKILDLESGNITILQNIVDKNKLESINCIEFSKCGKYMVVGKSNGVIDIWDYVSETICKSLNDLDSDFKDEIDIYYDYMMSTGNSQEIIQLFKKFYTK</sequence>
<dbReference type="Proteomes" id="UP000289600">
    <property type="component" value="Segment"/>
</dbReference>
<evidence type="ECO:0000313" key="4">
    <source>
        <dbReference type="EMBL" id="AVL94472.1"/>
    </source>
</evidence>
<evidence type="ECO:0000313" key="5">
    <source>
        <dbReference type="Proteomes" id="UP000289600"/>
    </source>
</evidence>
<dbReference type="Pfam" id="PF00400">
    <property type="entry name" value="WD40"/>
    <property type="match status" value="1"/>
</dbReference>
<dbReference type="SUPFAM" id="SSF69322">
    <property type="entry name" value="Tricorn protease domain 2"/>
    <property type="match status" value="1"/>
</dbReference>
<dbReference type="InterPro" id="IPR040132">
    <property type="entry name" value="Tex1/THOC3"/>
</dbReference>
<dbReference type="InterPro" id="IPR001680">
    <property type="entry name" value="WD40_rpt"/>
</dbReference>
<evidence type="ECO:0000256" key="2">
    <source>
        <dbReference type="ARBA" id="ARBA00022737"/>
    </source>
</evidence>
<proteinExistence type="inferred from homology"/>
<evidence type="ECO:0000256" key="3">
    <source>
        <dbReference type="ARBA" id="ARBA00046343"/>
    </source>
</evidence>
<protein>
    <submittedName>
        <fullName evidence="4">WD40 repeat protein</fullName>
    </submittedName>
</protein>
<name>A0A2P1EKQ4_9VIRU</name>
<keyword evidence="5" id="KW-1185">Reference proteome</keyword>
<keyword evidence="2" id="KW-0677">Repeat</keyword>
<accession>A0A2P1EKQ4</accession>
<gene>
    <name evidence="4" type="ORF">mc_85</name>
</gene>
<dbReference type="PANTHER" id="PTHR22839">
    <property type="entry name" value="THO COMPLEX SUBUNIT 3 THO3"/>
    <property type="match status" value="1"/>
</dbReference>
<keyword evidence="1" id="KW-0853">WD repeat</keyword>
<dbReference type="PANTHER" id="PTHR22839:SF0">
    <property type="entry name" value="THO COMPLEX SUBUNIT 3"/>
    <property type="match status" value="1"/>
</dbReference>
<dbReference type="SMART" id="SM00320">
    <property type="entry name" value="WD40"/>
    <property type="match status" value="4"/>
</dbReference>
<dbReference type="EMBL" id="MG807320">
    <property type="protein sequence ID" value="AVL94472.1"/>
    <property type="molecule type" value="Genomic_DNA"/>
</dbReference>
<dbReference type="InterPro" id="IPR015943">
    <property type="entry name" value="WD40/YVTN_repeat-like_dom_sf"/>
</dbReference>
<dbReference type="Gene3D" id="2.130.10.10">
    <property type="entry name" value="YVTN repeat-like/Quinoprotein amine dehydrogenase"/>
    <property type="match status" value="2"/>
</dbReference>
<evidence type="ECO:0000256" key="1">
    <source>
        <dbReference type="ARBA" id="ARBA00022574"/>
    </source>
</evidence>
<reference evidence="5" key="1">
    <citation type="submission" date="2018-01" db="EMBL/GenBank/DDBJ databases">
        <title>Testimony of 'menage a trois' revealed by the proteome of Megavirus virophage.</title>
        <authorList>
            <person name="Jeudy S."/>
            <person name="Bertaux L."/>
            <person name="Alempic J.-M."/>
            <person name="Lartigue A."/>
            <person name="Legendre M."/>
            <person name="Philippe N."/>
            <person name="Beucher L."/>
            <person name="Biondi E."/>
            <person name="Juul S."/>
            <person name="Turner D."/>
            <person name="Coute Y."/>
            <person name="Claverie J.-M."/>
            <person name="Abergel C."/>
        </authorList>
    </citation>
    <scope>NUCLEOTIDE SEQUENCE [LARGE SCALE GENOMIC DNA]</scope>
</reference>
<organism evidence="4 5">
    <name type="scientific">Moumouvirus australiensis</name>
    <dbReference type="NCBI Taxonomy" id="2109587"/>
    <lineage>
        <taxon>Viruses</taxon>
        <taxon>Varidnaviria</taxon>
        <taxon>Bamfordvirae</taxon>
        <taxon>Nucleocytoviricota</taxon>
        <taxon>Megaviricetes</taxon>
        <taxon>Imitervirales</taxon>
        <taxon>Mimiviridae</taxon>
        <taxon>Megamimivirinae</taxon>
        <taxon>Moumouvirus</taxon>
        <taxon>Moumouvirus australiense</taxon>
    </lineage>
</organism>
<comment type="similarity">
    <text evidence="3">Belongs to the THOC3 family.</text>
</comment>